<dbReference type="STRING" id="1123357.SAMN02745244_02504"/>
<feature type="region of interest" description="Disordered" evidence="1">
    <location>
        <begin position="180"/>
        <end position="238"/>
    </location>
</feature>
<proteinExistence type="predicted"/>
<organism evidence="2 3">
    <name type="scientific">Tessaracoccus bendigoensis DSM 12906</name>
    <dbReference type="NCBI Taxonomy" id="1123357"/>
    <lineage>
        <taxon>Bacteria</taxon>
        <taxon>Bacillati</taxon>
        <taxon>Actinomycetota</taxon>
        <taxon>Actinomycetes</taxon>
        <taxon>Propionibacteriales</taxon>
        <taxon>Propionibacteriaceae</taxon>
        <taxon>Tessaracoccus</taxon>
    </lineage>
</organism>
<name>A0A1M6J9X2_9ACTN</name>
<dbReference type="InterPro" id="IPR012337">
    <property type="entry name" value="RNaseH-like_sf"/>
</dbReference>
<feature type="region of interest" description="Disordered" evidence="1">
    <location>
        <begin position="69"/>
        <end position="161"/>
    </location>
</feature>
<gene>
    <name evidence="2" type="ORF">SAMN02745244_02504</name>
</gene>
<accession>A0A1M6J9X2</accession>
<feature type="compositionally biased region" description="Basic residues" evidence="1">
    <location>
        <begin position="139"/>
        <end position="150"/>
    </location>
</feature>
<evidence type="ECO:0000313" key="3">
    <source>
        <dbReference type="Proteomes" id="UP000184512"/>
    </source>
</evidence>
<feature type="compositionally biased region" description="Basic and acidic residues" evidence="1">
    <location>
        <begin position="107"/>
        <end position="119"/>
    </location>
</feature>
<evidence type="ECO:0000313" key="2">
    <source>
        <dbReference type="EMBL" id="SHJ43517.1"/>
    </source>
</evidence>
<dbReference type="AlphaFoldDB" id="A0A1M6J9X2"/>
<sequence>MFVRGYRTARDARRGLRRVWRLGPGRWCSRGSESLFKTMKYLPVFPDQFVSLTHARQFLDDFVTAYNHHHRQHHDQRGRLPAPRRRSRRGVRQARCRAGSGVRRPHHEPSTTRSRERQAAGRTLRRRHRPPDAQTAPRPHPRKTRQHRAAPHPSDEQHTGGRLFLHDSLRLLTDAHRAYAHSGQRKQEASEPSVLHATGDHRRRAIATQARRIVRPHRPQGDRKQGSQTERFDSLRSLNEREQRCRGFPYDTLGVEHRGLEPLWNLYLARHFSTYWVVRSQLDPTKRWAHGSPRDGHIVHQLNIKVFSAVECRAELSAKIWQQKCLFPISPPQNQQDYFLLHPPPPQLQTLLVRG</sequence>
<dbReference type="SUPFAM" id="SSF53098">
    <property type="entry name" value="Ribonuclease H-like"/>
    <property type="match status" value="1"/>
</dbReference>
<reference evidence="3" key="1">
    <citation type="submission" date="2016-11" db="EMBL/GenBank/DDBJ databases">
        <authorList>
            <person name="Varghese N."/>
            <person name="Submissions S."/>
        </authorList>
    </citation>
    <scope>NUCLEOTIDE SEQUENCE [LARGE SCALE GENOMIC DNA]</scope>
    <source>
        <strain evidence="3">DSM 12906</strain>
    </source>
</reference>
<keyword evidence="3" id="KW-1185">Reference proteome</keyword>
<feature type="compositionally biased region" description="Basic residues" evidence="1">
    <location>
        <begin position="69"/>
        <end position="95"/>
    </location>
</feature>
<evidence type="ECO:0008006" key="4">
    <source>
        <dbReference type="Google" id="ProtNLM"/>
    </source>
</evidence>
<dbReference type="EMBL" id="FQZG01000048">
    <property type="protein sequence ID" value="SHJ43517.1"/>
    <property type="molecule type" value="Genomic_DNA"/>
</dbReference>
<feature type="compositionally biased region" description="Basic and acidic residues" evidence="1">
    <location>
        <begin position="219"/>
        <end position="238"/>
    </location>
</feature>
<evidence type="ECO:0000256" key="1">
    <source>
        <dbReference type="SAM" id="MobiDB-lite"/>
    </source>
</evidence>
<protein>
    <recommendedName>
        <fullName evidence="4">Integrase catalytic domain-containing protein</fullName>
    </recommendedName>
</protein>
<dbReference type="Proteomes" id="UP000184512">
    <property type="component" value="Unassembled WGS sequence"/>
</dbReference>